<dbReference type="Pfam" id="PF01575">
    <property type="entry name" value="MaoC_dehydratas"/>
    <property type="match status" value="1"/>
</dbReference>
<proteinExistence type="predicted"/>
<keyword evidence="1" id="KW-0456">Lyase</keyword>
<dbReference type="Proteomes" id="UP000245765">
    <property type="component" value="Unassembled WGS sequence"/>
</dbReference>
<name>A0A317F8D2_9PROT</name>
<evidence type="ECO:0000313" key="3">
    <source>
        <dbReference type="EMBL" id="PWS35411.1"/>
    </source>
</evidence>
<dbReference type="AlphaFoldDB" id="A0A317F8D2"/>
<evidence type="ECO:0000256" key="1">
    <source>
        <dbReference type="ARBA" id="ARBA00023239"/>
    </source>
</evidence>
<dbReference type="OrthoDB" id="9800237at2"/>
<dbReference type="GO" id="GO:0006633">
    <property type="term" value="P:fatty acid biosynthetic process"/>
    <property type="evidence" value="ECO:0007669"/>
    <property type="project" value="TreeGrafter"/>
</dbReference>
<evidence type="ECO:0000313" key="4">
    <source>
        <dbReference type="Proteomes" id="UP000245765"/>
    </source>
</evidence>
<dbReference type="PANTHER" id="PTHR43437">
    <property type="entry name" value="HYDROXYACYL-THIOESTER DEHYDRATASE TYPE 2, MITOCHONDRIAL-RELATED"/>
    <property type="match status" value="1"/>
</dbReference>
<dbReference type="Gene3D" id="3.10.129.10">
    <property type="entry name" value="Hotdog Thioesterase"/>
    <property type="match status" value="1"/>
</dbReference>
<sequence length="149" mass="15910">MSEGVFYEDLAVGQKASFGKTITEADIVLFAAVTGDTNPMHLNEEYAKGTIFGERIAHGMLAAGLITKVMGTQLPGPGTIYLSQNLKFRRPVRIGDTVTATVEITALNPEKHRVSLRTICAVRGEPVLEGEALVTVPSRAAKVAKEAAE</sequence>
<dbReference type="InterPro" id="IPR002539">
    <property type="entry name" value="MaoC-like_dom"/>
</dbReference>
<dbReference type="GO" id="GO:0019171">
    <property type="term" value="F:(3R)-hydroxyacyl-[acyl-carrier-protein] dehydratase activity"/>
    <property type="evidence" value="ECO:0007669"/>
    <property type="project" value="TreeGrafter"/>
</dbReference>
<reference evidence="4" key="1">
    <citation type="submission" date="2018-05" db="EMBL/GenBank/DDBJ databases">
        <authorList>
            <person name="Du Z."/>
            <person name="Wang X."/>
        </authorList>
    </citation>
    <scope>NUCLEOTIDE SEQUENCE [LARGE SCALE GENOMIC DNA]</scope>
    <source>
        <strain evidence="4">CQN31</strain>
    </source>
</reference>
<gene>
    <name evidence="3" type="ORF">DFH01_17470</name>
</gene>
<evidence type="ECO:0000259" key="2">
    <source>
        <dbReference type="Pfam" id="PF01575"/>
    </source>
</evidence>
<comment type="caution">
    <text evidence="3">The sequence shown here is derived from an EMBL/GenBank/DDBJ whole genome shotgun (WGS) entry which is preliminary data.</text>
</comment>
<dbReference type="InterPro" id="IPR029069">
    <property type="entry name" value="HotDog_dom_sf"/>
</dbReference>
<dbReference type="SUPFAM" id="SSF54637">
    <property type="entry name" value="Thioesterase/thiol ester dehydrase-isomerase"/>
    <property type="match status" value="1"/>
</dbReference>
<dbReference type="EMBL" id="QGNA01000004">
    <property type="protein sequence ID" value="PWS35411.1"/>
    <property type="molecule type" value="Genomic_DNA"/>
</dbReference>
<accession>A0A317F8D2</accession>
<dbReference type="RefSeq" id="WP_109871778.1">
    <property type="nucleotide sequence ID" value="NZ_QGNA01000004.1"/>
</dbReference>
<dbReference type="InterPro" id="IPR050965">
    <property type="entry name" value="UPF0336/Enoyl-CoA_hydratase"/>
</dbReference>
<organism evidence="3 4">
    <name type="scientific">Falsiroseomonas bella</name>
    <dbReference type="NCBI Taxonomy" id="2184016"/>
    <lineage>
        <taxon>Bacteria</taxon>
        <taxon>Pseudomonadati</taxon>
        <taxon>Pseudomonadota</taxon>
        <taxon>Alphaproteobacteria</taxon>
        <taxon>Acetobacterales</taxon>
        <taxon>Roseomonadaceae</taxon>
        <taxon>Falsiroseomonas</taxon>
    </lineage>
</organism>
<feature type="domain" description="MaoC-like" evidence="2">
    <location>
        <begin position="14"/>
        <end position="108"/>
    </location>
</feature>
<dbReference type="FunFam" id="3.10.129.10:FF:000042">
    <property type="entry name" value="MaoC domain protein dehydratase"/>
    <property type="match status" value="1"/>
</dbReference>
<dbReference type="PANTHER" id="PTHR43437:SF3">
    <property type="entry name" value="HYDROXYACYL-THIOESTER DEHYDRATASE TYPE 2, MITOCHONDRIAL"/>
    <property type="match status" value="1"/>
</dbReference>
<protein>
    <submittedName>
        <fullName evidence="3">(R)-hydratase</fullName>
    </submittedName>
</protein>
<dbReference type="CDD" id="cd03449">
    <property type="entry name" value="R_hydratase"/>
    <property type="match status" value="1"/>
</dbReference>
<keyword evidence="4" id="KW-1185">Reference proteome</keyword>